<sequence length="119" mass="13601">MNALKTKGVNLLITISVTILIFGIINLGLFGIQKLWHYDDQMKLEAMKTELDMLKIEIENQETDLLSLQNNSDQQATEDELYTLYKTNIDTYNQKVNEANDLAKEIGSTWILVPIPGKR</sequence>
<dbReference type="Proteomes" id="UP000194816">
    <property type="component" value="Unassembled WGS sequence"/>
</dbReference>
<keyword evidence="2" id="KW-1133">Transmembrane helix</keyword>
<keyword evidence="1" id="KW-0175">Coiled coil</keyword>
<organism evidence="3 4">
    <name type="scientific">Bacillus thuringiensis subsp. higo</name>
    <dbReference type="NCBI Taxonomy" id="132266"/>
    <lineage>
        <taxon>Bacteria</taxon>
        <taxon>Bacillati</taxon>
        <taxon>Bacillota</taxon>
        <taxon>Bacilli</taxon>
        <taxon>Bacillales</taxon>
        <taxon>Bacillaceae</taxon>
        <taxon>Bacillus</taxon>
        <taxon>Bacillus cereus group</taxon>
    </lineage>
</organism>
<evidence type="ECO:0000256" key="2">
    <source>
        <dbReference type="SAM" id="Phobius"/>
    </source>
</evidence>
<comment type="caution">
    <text evidence="3">The sequence shown here is derived from an EMBL/GenBank/DDBJ whole genome shotgun (WGS) entry which is preliminary data.</text>
</comment>
<dbReference type="AlphaFoldDB" id="A0A9X6LIR9"/>
<reference evidence="3 4" key="1">
    <citation type="submission" date="2016-10" db="EMBL/GenBank/DDBJ databases">
        <title>Comparative genomics of Bacillus thuringiensis reveals a path to pathogens against multiple invertebrate hosts.</title>
        <authorList>
            <person name="Zheng J."/>
            <person name="Gao Q."/>
            <person name="Liu H."/>
            <person name="Peng D."/>
            <person name="Ruan L."/>
            <person name="Sun M."/>
        </authorList>
    </citation>
    <scope>NUCLEOTIDE SEQUENCE [LARGE SCALE GENOMIC DNA]</scope>
    <source>
        <strain evidence="3">BGSC 4AU1</strain>
    </source>
</reference>
<name>A0A9X6LIR9_BACUH</name>
<protein>
    <submittedName>
        <fullName evidence="3">Uncharacterized protein</fullName>
    </submittedName>
</protein>
<feature type="coiled-coil region" evidence="1">
    <location>
        <begin position="44"/>
        <end position="78"/>
    </location>
</feature>
<dbReference type="RefSeq" id="WP_088115129.1">
    <property type="nucleotide sequence ID" value="NZ_MOOK01000165.1"/>
</dbReference>
<accession>A0A9X6LIR9</accession>
<evidence type="ECO:0000256" key="1">
    <source>
        <dbReference type="SAM" id="Coils"/>
    </source>
</evidence>
<keyword evidence="2" id="KW-0472">Membrane</keyword>
<feature type="transmembrane region" description="Helical" evidence="2">
    <location>
        <begin position="12"/>
        <end position="32"/>
    </location>
</feature>
<keyword evidence="2" id="KW-0812">Transmembrane</keyword>
<evidence type="ECO:0000313" key="3">
    <source>
        <dbReference type="EMBL" id="OUB47247.1"/>
    </source>
</evidence>
<evidence type="ECO:0000313" key="4">
    <source>
        <dbReference type="Proteomes" id="UP000194816"/>
    </source>
</evidence>
<gene>
    <name evidence="3" type="ORF">BK716_20405</name>
</gene>
<dbReference type="EMBL" id="MOOK01000165">
    <property type="protein sequence ID" value="OUB47247.1"/>
    <property type="molecule type" value="Genomic_DNA"/>
</dbReference>
<proteinExistence type="predicted"/>